<dbReference type="SUPFAM" id="SSF55469">
    <property type="entry name" value="FMN-dependent nitroreductase-like"/>
    <property type="match status" value="1"/>
</dbReference>
<accession>A0A2G4YPJ9</accession>
<evidence type="ECO:0000256" key="2">
    <source>
        <dbReference type="ARBA" id="ARBA00023002"/>
    </source>
</evidence>
<dbReference type="Proteomes" id="UP000229730">
    <property type="component" value="Unassembled WGS sequence"/>
</dbReference>
<feature type="domain" description="Nitroreductase" evidence="3">
    <location>
        <begin position="8"/>
        <end position="177"/>
    </location>
</feature>
<reference evidence="4 5" key="1">
    <citation type="submission" date="2017-10" db="EMBL/GenBank/DDBJ databases">
        <title>Frigbacter circumglobatus gen. nov. sp. nov., isolated from sediment cultured in situ.</title>
        <authorList>
            <person name="Zhao Z."/>
        </authorList>
    </citation>
    <scope>NUCLEOTIDE SEQUENCE [LARGE SCALE GENOMIC DNA]</scope>
    <source>
        <strain evidence="4 5">ZYL</strain>
    </source>
</reference>
<comment type="caution">
    <text evidence="4">The sequence shown here is derived from an EMBL/GenBank/DDBJ whole genome shotgun (WGS) entry which is preliminary data.</text>
</comment>
<dbReference type="InterPro" id="IPR029479">
    <property type="entry name" value="Nitroreductase"/>
</dbReference>
<keyword evidence="2" id="KW-0560">Oxidoreductase</keyword>
<dbReference type="RefSeq" id="WP_099474151.1">
    <property type="nucleotide sequence ID" value="NZ_CP041025.1"/>
</dbReference>
<sequence length="200" mass="22164">MDTLTAMTARRTAKHFDSSFKLDDQQIDSLMAAALCAPTSYNIQHGRIVRITDKGARAALRVAAFDQAQLTEASEVWVICGDTQAWRKNPERYWRTADQETRNILVGMLTEFYKDKPVLQRDEAIRSGSFMAQNIMVAATSLGLNTGPMIGFDADQVAEVINLPEDHVIALILVIGKAVKEPWARGGQLPPDEVVLNDSF</sequence>
<evidence type="ECO:0000256" key="1">
    <source>
        <dbReference type="ARBA" id="ARBA00007118"/>
    </source>
</evidence>
<protein>
    <submittedName>
        <fullName evidence="4">Reductase DrgA</fullName>
    </submittedName>
</protein>
<dbReference type="InterPro" id="IPR000415">
    <property type="entry name" value="Nitroreductase-like"/>
</dbReference>
<dbReference type="AlphaFoldDB" id="A0A2G4YPJ9"/>
<dbReference type="PANTHER" id="PTHR43673:SF12">
    <property type="entry name" value="PROTEIN DRGA"/>
    <property type="match status" value="1"/>
</dbReference>
<dbReference type="FunCoup" id="A0A2G4YPJ9">
    <property type="interactions" value="51"/>
</dbReference>
<dbReference type="Pfam" id="PF00881">
    <property type="entry name" value="Nitroreductase"/>
    <property type="match status" value="1"/>
</dbReference>
<evidence type="ECO:0000259" key="3">
    <source>
        <dbReference type="Pfam" id="PF00881"/>
    </source>
</evidence>
<dbReference type="OrthoDB" id="9784375at2"/>
<evidence type="ECO:0000313" key="5">
    <source>
        <dbReference type="Proteomes" id="UP000229730"/>
    </source>
</evidence>
<dbReference type="EMBL" id="PDEM01000025">
    <property type="protein sequence ID" value="PHZ84217.1"/>
    <property type="molecule type" value="Genomic_DNA"/>
</dbReference>
<comment type="similarity">
    <text evidence="1">Belongs to the nitroreductase family.</text>
</comment>
<proteinExistence type="inferred from homology"/>
<evidence type="ECO:0000313" key="4">
    <source>
        <dbReference type="EMBL" id="PHZ84217.1"/>
    </source>
</evidence>
<name>A0A2G4YPJ9_9PROT</name>
<keyword evidence="5" id="KW-1185">Reference proteome</keyword>
<organism evidence="4 5">
    <name type="scientific">Paremcibacter congregatus</name>
    <dbReference type="NCBI Taxonomy" id="2043170"/>
    <lineage>
        <taxon>Bacteria</taxon>
        <taxon>Pseudomonadati</taxon>
        <taxon>Pseudomonadota</taxon>
        <taxon>Alphaproteobacteria</taxon>
        <taxon>Emcibacterales</taxon>
        <taxon>Emcibacteraceae</taxon>
        <taxon>Paremcibacter</taxon>
    </lineage>
</organism>
<dbReference type="Gene3D" id="3.40.109.10">
    <property type="entry name" value="NADH Oxidase"/>
    <property type="match status" value="1"/>
</dbReference>
<gene>
    <name evidence="4" type="ORF">CRD36_13585</name>
</gene>
<dbReference type="GO" id="GO:0016491">
    <property type="term" value="F:oxidoreductase activity"/>
    <property type="evidence" value="ECO:0007669"/>
    <property type="project" value="UniProtKB-KW"/>
</dbReference>
<dbReference type="InParanoid" id="A0A2G4YPJ9"/>
<dbReference type="PANTHER" id="PTHR43673">
    <property type="entry name" value="NAD(P)H NITROREDUCTASE YDGI-RELATED"/>
    <property type="match status" value="1"/>
</dbReference>